<keyword evidence="1 4" id="KW-0808">Transferase</keyword>
<dbReference type="PANTHER" id="PTHR46404">
    <property type="entry name" value="DNA POLYMERASE IOTA"/>
    <property type="match status" value="1"/>
</dbReference>
<dbReference type="SUPFAM" id="SSF56672">
    <property type="entry name" value="DNA/RNA polymerases"/>
    <property type="match status" value="1"/>
</dbReference>
<reference evidence="4" key="1">
    <citation type="submission" date="2018-11" db="EMBL/GenBank/DDBJ databases">
        <authorList>
            <person name="Alioto T."/>
            <person name="Alioto T."/>
        </authorList>
    </citation>
    <scope>NUCLEOTIDE SEQUENCE</scope>
</reference>
<dbReference type="GO" id="GO:0006281">
    <property type="term" value="P:DNA repair"/>
    <property type="evidence" value="ECO:0007669"/>
    <property type="project" value="InterPro"/>
</dbReference>
<dbReference type="FunFam" id="3.40.1170.60:FF:000021">
    <property type="entry name" value="DNA polymerase IV"/>
    <property type="match status" value="1"/>
</dbReference>
<feature type="region of interest" description="Disordered" evidence="2">
    <location>
        <begin position="19"/>
        <end position="43"/>
    </location>
</feature>
<evidence type="ECO:0000256" key="2">
    <source>
        <dbReference type="SAM" id="MobiDB-lite"/>
    </source>
</evidence>
<dbReference type="Gene3D" id="1.10.150.20">
    <property type="entry name" value="5' to 3' exonuclease, C-terminal subdomain"/>
    <property type="match status" value="1"/>
</dbReference>
<accession>A0A8B6EE80</accession>
<dbReference type="PIRSF" id="PIRSF036603">
    <property type="entry name" value="DPol_eta"/>
    <property type="match status" value="1"/>
</dbReference>
<feature type="region of interest" description="Disordered" evidence="2">
    <location>
        <begin position="652"/>
        <end position="677"/>
    </location>
</feature>
<dbReference type="Pfam" id="PF14377">
    <property type="entry name" value="UBM"/>
    <property type="match status" value="1"/>
</dbReference>
<dbReference type="Gene3D" id="3.30.70.270">
    <property type="match status" value="1"/>
</dbReference>
<dbReference type="InterPro" id="IPR036775">
    <property type="entry name" value="DNA_pol_Y-fam_lit_finger_sf"/>
</dbReference>
<evidence type="ECO:0000313" key="5">
    <source>
        <dbReference type="Proteomes" id="UP000596742"/>
    </source>
</evidence>
<evidence type="ECO:0000259" key="3">
    <source>
        <dbReference type="PROSITE" id="PS50173"/>
    </source>
</evidence>
<dbReference type="InterPro" id="IPR043502">
    <property type="entry name" value="DNA/RNA_pol_sf"/>
</dbReference>
<feature type="domain" description="UmuC" evidence="3">
    <location>
        <begin position="65"/>
        <end position="282"/>
    </location>
</feature>
<keyword evidence="4" id="KW-0548">Nucleotidyltransferase</keyword>
<dbReference type="SUPFAM" id="SSF100879">
    <property type="entry name" value="Lesion bypass DNA polymerase (Y-family), little finger domain"/>
    <property type="match status" value="1"/>
</dbReference>
<proteinExistence type="predicted"/>
<name>A0A8B6EE80_MYTGA</name>
<dbReference type="OrthoDB" id="447129at2759"/>
<dbReference type="EMBL" id="UYJE01004954">
    <property type="protein sequence ID" value="VDI32766.1"/>
    <property type="molecule type" value="Genomic_DNA"/>
</dbReference>
<dbReference type="Gene3D" id="3.30.1490.100">
    <property type="entry name" value="DNA polymerase, Y-family, little finger domain"/>
    <property type="match status" value="1"/>
</dbReference>
<dbReference type="Pfam" id="PF00817">
    <property type="entry name" value="IMS"/>
    <property type="match status" value="1"/>
</dbReference>
<dbReference type="Proteomes" id="UP000596742">
    <property type="component" value="Unassembled WGS sequence"/>
</dbReference>
<dbReference type="PANTHER" id="PTHR46404:SF1">
    <property type="entry name" value="DNA POLYMERASE IOTA"/>
    <property type="match status" value="1"/>
</dbReference>
<dbReference type="Gene3D" id="6.10.250.1630">
    <property type="match status" value="1"/>
</dbReference>
<dbReference type="FunFam" id="3.30.1490.100:FF:000003">
    <property type="entry name" value="Polymerase (DNA directed) iota"/>
    <property type="match status" value="1"/>
</dbReference>
<dbReference type="InterPro" id="IPR017961">
    <property type="entry name" value="DNA_pol_Y-fam_little_finger"/>
</dbReference>
<protein>
    <submittedName>
        <fullName evidence="4">DNA polymerase iota</fullName>
        <ecNumber evidence="4">2.7.7.7</ecNumber>
    </submittedName>
</protein>
<sequence length="677" mass="76541">MYEEEAGIDVHEDDSEWTNPFYEQDSMHSNHVEPPQSKKKRNSTCNAVCTESDVYISKLKHTRTIIHIDIDCFYAQVEMIRNPKLRDKPLGIQQKYIVVTCNYKAREFGVTKLMTLKDAKEKCPQLVLVNGEDLTHYREMSYKLSEFLQKYTPNVERLGFDENYLDVSEMVKQRINSRCQGTEVKGHTYGSNEEEDTPIDTVQCDCGCQERLIVGSEIANDIRSDLYDELGVTCCAGISYNKLLSKLVGEQHKPNQQTTLFPHQTQTFMSSMKKASKIPGIGSTTSKKLARLGIVSVLHLQEIPVADLIPEIGESQAFTNKQLSCGIDDSPIVPYGRPQTISDEDSFKNCRTVPDVRSKASQLLQSLLQRLKEDGRIVQTIKLSIRKLTADKQWTNRESRQCPVPNHVATKIIQGKTDLILPELEKLVLALFMKLVDTNTPFHLTLMNIAFCNLADKPKNSIQNFLSPTKSETLSKNKTEKQTAENGITDSENMNKAKKGILSFFKAAQDKTKENEKSELEIQTGHERKRKCESSFSENSLKKVKGVSEDLTMKPSTSFSVDSNFMEGVDQDVLSQLPPDIQKEIFESSKNNQSCNSKNNIDTDSISNQCDTKDNELKKKLMTAGIDVNDFLSFPPEVQKDIMEQYKIGVKSKTSSPAAQQHKRSILTYFTSKNKSP</sequence>
<dbReference type="InterPro" id="IPR001126">
    <property type="entry name" value="UmuC"/>
</dbReference>
<dbReference type="InterPro" id="IPR043128">
    <property type="entry name" value="Rev_trsase/Diguanyl_cyclase"/>
</dbReference>
<gene>
    <name evidence="4" type="ORF">MGAL_10B022060</name>
</gene>
<dbReference type="PROSITE" id="PS50173">
    <property type="entry name" value="UMUC"/>
    <property type="match status" value="1"/>
</dbReference>
<dbReference type="GO" id="GO:0019985">
    <property type="term" value="P:translesion synthesis"/>
    <property type="evidence" value="ECO:0007669"/>
    <property type="project" value="TreeGrafter"/>
</dbReference>
<dbReference type="GO" id="GO:0003887">
    <property type="term" value="F:DNA-directed DNA polymerase activity"/>
    <property type="evidence" value="ECO:0007669"/>
    <property type="project" value="UniProtKB-EC"/>
</dbReference>
<keyword evidence="5" id="KW-1185">Reference proteome</keyword>
<dbReference type="AlphaFoldDB" id="A0A8B6EE80"/>
<dbReference type="InterPro" id="IPR025527">
    <property type="entry name" value="HUWE1/Rev1_UBM"/>
</dbReference>
<evidence type="ECO:0000256" key="1">
    <source>
        <dbReference type="ARBA" id="ARBA00022679"/>
    </source>
</evidence>
<dbReference type="GO" id="GO:0003684">
    <property type="term" value="F:damaged DNA binding"/>
    <property type="evidence" value="ECO:0007669"/>
    <property type="project" value="InterPro"/>
</dbReference>
<dbReference type="Gene3D" id="3.40.1170.60">
    <property type="match status" value="1"/>
</dbReference>
<feature type="compositionally biased region" description="Polar residues" evidence="2">
    <location>
        <begin position="668"/>
        <end position="677"/>
    </location>
</feature>
<evidence type="ECO:0000313" key="4">
    <source>
        <dbReference type="EMBL" id="VDI32766.1"/>
    </source>
</evidence>
<comment type="caution">
    <text evidence="4">The sequence shown here is derived from an EMBL/GenBank/DDBJ whole genome shotgun (WGS) entry which is preliminary data.</text>
</comment>
<organism evidence="4 5">
    <name type="scientific">Mytilus galloprovincialis</name>
    <name type="common">Mediterranean mussel</name>
    <dbReference type="NCBI Taxonomy" id="29158"/>
    <lineage>
        <taxon>Eukaryota</taxon>
        <taxon>Metazoa</taxon>
        <taxon>Spiralia</taxon>
        <taxon>Lophotrochozoa</taxon>
        <taxon>Mollusca</taxon>
        <taxon>Bivalvia</taxon>
        <taxon>Autobranchia</taxon>
        <taxon>Pteriomorphia</taxon>
        <taxon>Mytilida</taxon>
        <taxon>Mytiloidea</taxon>
        <taxon>Mytilidae</taxon>
        <taxon>Mytilinae</taxon>
        <taxon>Mytilus</taxon>
    </lineage>
</organism>
<dbReference type="EC" id="2.7.7.7" evidence="4"/>
<dbReference type="Pfam" id="PF11799">
    <property type="entry name" value="IMS_C"/>
    <property type="match status" value="1"/>
</dbReference>